<protein>
    <submittedName>
        <fullName evidence="3">Ecdysone-induced protein 74EF</fullName>
    </submittedName>
</protein>
<sequence>MHAGVGAATGQQQAAGGTFAASPTSAAPLASTSRSNAVKDPNAMHTTLSICASESTATGAAAVARTAAPGALGINAATGSTVLGAQKELPSAVGATSSSSSSSTGRWRGRGRGGGPPRRKRLQQEEQSVGPEVQQPAATSTATAKVPPATEAAPVSKLVLNKERTADEGSAAAQQRQQHQQQQQPQQQKQQQQQHPRKEPRLRNTEEKNIQSATNANAHSSTLPHGSQATDTAAKGAPEGARTVGEATTSPVRASKPAFEEAARWHLAASQRCTATAAAAAATTAAGATTIAAAAAVAAAAAAAAAAVAGGSNSSAFGGDALGLCKALETAHAMRSIRDWIATLRDAAAANTSRTLTARAAVGVVAGAAVAEEPTRNA</sequence>
<reference evidence="3" key="1">
    <citation type="submission" date="2025-08" db="UniProtKB">
        <authorList>
            <consortium name="RefSeq"/>
        </authorList>
    </citation>
    <scope>IDENTIFICATION</scope>
</reference>
<feature type="compositionally biased region" description="Basic residues" evidence="1">
    <location>
        <begin position="107"/>
        <end position="121"/>
    </location>
</feature>
<evidence type="ECO:0000313" key="2">
    <source>
        <dbReference type="Proteomes" id="UP000515125"/>
    </source>
</evidence>
<feature type="region of interest" description="Disordered" evidence="1">
    <location>
        <begin position="91"/>
        <end position="203"/>
    </location>
</feature>
<name>A0A6P6RWA1_9EIME</name>
<evidence type="ECO:0000256" key="1">
    <source>
        <dbReference type="SAM" id="MobiDB-lite"/>
    </source>
</evidence>
<feature type="compositionally biased region" description="Low complexity" evidence="1">
    <location>
        <begin position="94"/>
        <end position="106"/>
    </location>
</feature>
<organism evidence="2 3">
    <name type="scientific">Cyclospora cayetanensis</name>
    <dbReference type="NCBI Taxonomy" id="88456"/>
    <lineage>
        <taxon>Eukaryota</taxon>
        <taxon>Sar</taxon>
        <taxon>Alveolata</taxon>
        <taxon>Apicomplexa</taxon>
        <taxon>Conoidasida</taxon>
        <taxon>Coccidia</taxon>
        <taxon>Eucoccidiorida</taxon>
        <taxon>Eimeriorina</taxon>
        <taxon>Eimeriidae</taxon>
        <taxon>Cyclospora</taxon>
    </lineage>
</organism>
<feature type="region of interest" description="Disordered" evidence="1">
    <location>
        <begin position="215"/>
        <end position="255"/>
    </location>
</feature>
<dbReference type="RefSeq" id="XP_026191667.1">
    <property type="nucleotide sequence ID" value="XM_026335882.1"/>
</dbReference>
<gene>
    <name evidence="3" type="primary">LOC34620750</name>
</gene>
<proteinExistence type="predicted"/>
<evidence type="ECO:0000313" key="3">
    <source>
        <dbReference type="RefSeq" id="XP_026191667.1"/>
    </source>
</evidence>
<feature type="region of interest" description="Disordered" evidence="1">
    <location>
        <begin position="1"/>
        <end position="38"/>
    </location>
</feature>
<feature type="compositionally biased region" description="Polar residues" evidence="1">
    <location>
        <begin position="215"/>
        <end position="231"/>
    </location>
</feature>
<accession>A0A6P6RWA1</accession>
<dbReference type="Proteomes" id="UP000515125">
    <property type="component" value="Unplaced"/>
</dbReference>
<feature type="compositionally biased region" description="Low complexity" evidence="1">
    <location>
        <begin position="1"/>
        <end position="33"/>
    </location>
</feature>
<dbReference type="AlphaFoldDB" id="A0A6P6RWA1"/>
<keyword evidence="2" id="KW-1185">Reference proteome</keyword>
<dbReference type="GeneID" id="34620750"/>
<feature type="compositionally biased region" description="Low complexity" evidence="1">
    <location>
        <begin position="174"/>
        <end position="194"/>
    </location>
</feature>